<dbReference type="RefSeq" id="WP_119094064.1">
    <property type="nucleotide sequence ID" value="NZ_UNRR01000043.1"/>
</dbReference>
<evidence type="ECO:0000313" key="3">
    <source>
        <dbReference type="Proteomes" id="UP000262072"/>
    </source>
</evidence>
<proteinExistence type="predicted"/>
<gene>
    <name evidence="2" type="ORF">TART1_2931</name>
</gene>
<dbReference type="EMBL" id="UNRR01000043">
    <property type="protein sequence ID" value="SYZ80055.1"/>
    <property type="molecule type" value="Genomic_DNA"/>
</dbReference>
<keyword evidence="1" id="KW-0812">Transmembrane</keyword>
<name>A0A383TIW0_9LACT</name>
<organism evidence="2 3">
    <name type="scientific">Trichococcus shcherbakoviae</name>
    <dbReference type="NCBI Taxonomy" id="2094020"/>
    <lineage>
        <taxon>Bacteria</taxon>
        <taxon>Bacillati</taxon>
        <taxon>Bacillota</taxon>
        <taxon>Bacilli</taxon>
        <taxon>Lactobacillales</taxon>
        <taxon>Carnobacteriaceae</taxon>
        <taxon>Trichococcus</taxon>
    </lineage>
</organism>
<dbReference type="OrthoDB" id="2083567at2"/>
<keyword evidence="1" id="KW-0472">Membrane</keyword>
<dbReference type="AlphaFoldDB" id="A0A383TIW0"/>
<reference evidence="3" key="1">
    <citation type="submission" date="2018-05" db="EMBL/GenBank/DDBJ databases">
        <authorList>
            <person name="Strepis N."/>
        </authorList>
    </citation>
    <scope>NUCLEOTIDE SEQUENCE [LARGE SCALE GENOMIC DNA]</scope>
</reference>
<feature type="transmembrane region" description="Helical" evidence="1">
    <location>
        <begin position="20"/>
        <end position="36"/>
    </location>
</feature>
<accession>A0A383TIW0</accession>
<protein>
    <submittedName>
        <fullName evidence="2">Uncharacterized protein</fullName>
    </submittedName>
</protein>
<evidence type="ECO:0000256" key="1">
    <source>
        <dbReference type="SAM" id="Phobius"/>
    </source>
</evidence>
<dbReference type="Proteomes" id="UP000262072">
    <property type="component" value="Unassembled WGS sequence"/>
</dbReference>
<keyword evidence="1" id="KW-1133">Transmembrane helix</keyword>
<sequence>MEGQKNRLLEWVKAHKKELIIGGVSASFLISIILVIRNKGSIVVIRDSLNNNIEKIPIKVPEALQAVPDKIIHTKAMVTDIIQPTETISIINTNAIQDTFEVSDHIRNLHEGWYASAEKIAIAAEHGYDLKPGQTWVDMYTKRTVAA</sequence>
<evidence type="ECO:0000313" key="2">
    <source>
        <dbReference type="EMBL" id="SYZ80055.1"/>
    </source>
</evidence>